<evidence type="ECO:0000313" key="2">
    <source>
        <dbReference type="Proteomes" id="UP000439903"/>
    </source>
</evidence>
<name>A0A8H4AXY3_GIGMA</name>
<sequence>MKLTPILKKKDPTTNASEFKATISFMDKSLEDSKIPDGIELIDVTDAENNLRIECVLKSFFIIKLSRDYDILHNNLRILSLKKELGRWRVSNYKKTESRKLFEKKRKYRNSAEHVNKNQSKLTDFFQLRNDDDEDKGMIF</sequence>
<gene>
    <name evidence="1" type="ORF">F8M41_004305</name>
</gene>
<dbReference type="AlphaFoldDB" id="A0A8H4AXY3"/>
<protein>
    <submittedName>
        <fullName evidence="1">Uncharacterized protein</fullName>
    </submittedName>
</protein>
<dbReference type="Proteomes" id="UP000439903">
    <property type="component" value="Unassembled WGS sequence"/>
</dbReference>
<dbReference type="OrthoDB" id="2413212at2759"/>
<accession>A0A8H4AXY3</accession>
<dbReference type="EMBL" id="WTPW01000140">
    <property type="protein sequence ID" value="KAF0542834.1"/>
    <property type="molecule type" value="Genomic_DNA"/>
</dbReference>
<keyword evidence="2" id="KW-1185">Reference proteome</keyword>
<reference evidence="1 2" key="1">
    <citation type="journal article" date="2019" name="Environ. Microbiol.">
        <title>At the nexus of three kingdoms: the genome of the mycorrhizal fungus Gigaspora margarita provides insights into plant, endobacterial and fungal interactions.</title>
        <authorList>
            <person name="Venice F."/>
            <person name="Ghignone S."/>
            <person name="Salvioli di Fossalunga A."/>
            <person name="Amselem J."/>
            <person name="Novero M."/>
            <person name="Xianan X."/>
            <person name="Sedzielewska Toro K."/>
            <person name="Morin E."/>
            <person name="Lipzen A."/>
            <person name="Grigoriev I.V."/>
            <person name="Henrissat B."/>
            <person name="Martin F.M."/>
            <person name="Bonfante P."/>
        </authorList>
    </citation>
    <scope>NUCLEOTIDE SEQUENCE [LARGE SCALE GENOMIC DNA]</scope>
    <source>
        <strain evidence="1 2">BEG34</strain>
    </source>
</reference>
<proteinExistence type="predicted"/>
<evidence type="ECO:0000313" key="1">
    <source>
        <dbReference type="EMBL" id="KAF0542834.1"/>
    </source>
</evidence>
<organism evidence="1 2">
    <name type="scientific">Gigaspora margarita</name>
    <dbReference type="NCBI Taxonomy" id="4874"/>
    <lineage>
        <taxon>Eukaryota</taxon>
        <taxon>Fungi</taxon>
        <taxon>Fungi incertae sedis</taxon>
        <taxon>Mucoromycota</taxon>
        <taxon>Glomeromycotina</taxon>
        <taxon>Glomeromycetes</taxon>
        <taxon>Diversisporales</taxon>
        <taxon>Gigasporaceae</taxon>
        <taxon>Gigaspora</taxon>
    </lineage>
</organism>
<comment type="caution">
    <text evidence="1">The sequence shown here is derived from an EMBL/GenBank/DDBJ whole genome shotgun (WGS) entry which is preliminary data.</text>
</comment>